<evidence type="ECO:0000313" key="2">
    <source>
        <dbReference type="EMBL" id="GER31013.1"/>
    </source>
</evidence>
<name>A0A5A7PDK1_STRAF</name>
<dbReference type="Gene3D" id="3.30.310.80">
    <property type="entry name" value="Kinase associated domain 1, KA1"/>
    <property type="match status" value="1"/>
</dbReference>
<protein>
    <submittedName>
        <fullName evidence="2">CBL-interacting protein kinase</fullName>
    </submittedName>
</protein>
<dbReference type="InterPro" id="IPR004041">
    <property type="entry name" value="NAF_dom"/>
</dbReference>
<sequence length="168" mass="19126">KLESYMALCCDDAEQDFFRKIVHLQKVIHLRFVMESDCILSGSFANHVTCLLMIPNPENKFESTGGLRTIVYKPPVFDETDDANLDEVEAVFKDYEEYHVTEKNEEQLAAMNVFELISMSTGLNLGNLFDVEQEDVMSLKGHEFVAQQAEPVSQPPTEGDNNWPICWA</sequence>
<keyword evidence="2" id="KW-0418">Kinase</keyword>
<reference evidence="3" key="1">
    <citation type="journal article" date="2019" name="Curr. Biol.">
        <title>Genome Sequence of Striga asiatica Provides Insight into the Evolution of Plant Parasitism.</title>
        <authorList>
            <person name="Yoshida S."/>
            <person name="Kim S."/>
            <person name="Wafula E.K."/>
            <person name="Tanskanen J."/>
            <person name="Kim Y.M."/>
            <person name="Honaas L."/>
            <person name="Yang Z."/>
            <person name="Spallek T."/>
            <person name="Conn C.E."/>
            <person name="Ichihashi Y."/>
            <person name="Cheong K."/>
            <person name="Cui S."/>
            <person name="Der J.P."/>
            <person name="Gundlach H."/>
            <person name="Jiao Y."/>
            <person name="Hori C."/>
            <person name="Ishida J.K."/>
            <person name="Kasahara H."/>
            <person name="Kiba T."/>
            <person name="Kim M.S."/>
            <person name="Koo N."/>
            <person name="Laohavisit A."/>
            <person name="Lee Y.H."/>
            <person name="Lumba S."/>
            <person name="McCourt P."/>
            <person name="Mortimer J.C."/>
            <person name="Mutuku J.M."/>
            <person name="Nomura T."/>
            <person name="Sasaki-Sekimoto Y."/>
            <person name="Seto Y."/>
            <person name="Wang Y."/>
            <person name="Wakatake T."/>
            <person name="Sakakibara H."/>
            <person name="Demura T."/>
            <person name="Yamaguchi S."/>
            <person name="Yoneyama K."/>
            <person name="Manabe R.I."/>
            <person name="Nelson D.C."/>
            <person name="Schulman A.H."/>
            <person name="Timko M.P."/>
            <person name="dePamphilis C.W."/>
            <person name="Choi D."/>
            <person name="Shirasu K."/>
        </authorList>
    </citation>
    <scope>NUCLEOTIDE SEQUENCE [LARGE SCALE GENOMIC DNA]</scope>
    <source>
        <strain evidence="3">cv. UVA1</strain>
    </source>
</reference>
<dbReference type="InterPro" id="IPR018451">
    <property type="entry name" value="NAF/FISL_domain"/>
</dbReference>
<dbReference type="GO" id="GO:0016301">
    <property type="term" value="F:kinase activity"/>
    <property type="evidence" value="ECO:0007669"/>
    <property type="project" value="UniProtKB-KW"/>
</dbReference>
<dbReference type="AlphaFoldDB" id="A0A5A7PDK1"/>
<dbReference type="GO" id="GO:0007165">
    <property type="term" value="P:signal transduction"/>
    <property type="evidence" value="ECO:0007669"/>
    <property type="project" value="InterPro"/>
</dbReference>
<dbReference type="EMBL" id="BKCP01004406">
    <property type="protein sequence ID" value="GER31013.1"/>
    <property type="molecule type" value="Genomic_DNA"/>
</dbReference>
<dbReference type="Proteomes" id="UP000325081">
    <property type="component" value="Unassembled WGS sequence"/>
</dbReference>
<gene>
    <name evidence="2" type="ORF">STAS_06988</name>
</gene>
<dbReference type="Pfam" id="PF03822">
    <property type="entry name" value="NAF"/>
    <property type="match status" value="1"/>
</dbReference>
<feature type="non-terminal residue" evidence="2">
    <location>
        <position position="1"/>
    </location>
</feature>
<keyword evidence="3" id="KW-1185">Reference proteome</keyword>
<dbReference type="OrthoDB" id="1927112at2759"/>
<dbReference type="PROSITE" id="PS50816">
    <property type="entry name" value="NAF"/>
    <property type="match status" value="1"/>
</dbReference>
<evidence type="ECO:0000259" key="1">
    <source>
        <dbReference type="PROSITE" id="PS50816"/>
    </source>
</evidence>
<proteinExistence type="predicted"/>
<organism evidence="2 3">
    <name type="scientific">Striga asiatica</name>
    <name type="common">Asiatic witchweed</name>
    <name type="synonym">Buchnera asiatica</name>
    <dbReference type="NCBI Taxonomy" id="4170"/>
    <lineage>
        <taxon>Eukaryota</taxon>
        <taxon>Viridiplantae</taxon>
        <taxon>Streptophyta</taxon>
        <taxon>Embryophyta</taxon>
        <taxon>Tracheophyta</taxon>
        <taxon>Spermatophyta</taxon>
        <taxon>Magnoliopsida</taxon>
        <taxon>eudicotyledons</taxon>
        <taxon>Gunneridae</taxon>
        <taxon>Pentapetalae</taxon>
        <taxon>asterids</taxon>
        <taxon>lamiids</taxon>
        <taxon>Lamiales</taxon>
        <taxon>Orobanchaceae</taxon>
        <taxon>Buchnereae</taxon>
        <taxon>Striga</taxon>
    </lineage>
</organism>
<comment type="caution">
    <text evidence="2">The sequence shown here is derived from an EMBL/GenBank/DDBJ whole genome shotgun (WGS) entry which is preliminary data.</text>
</comment>
<evidence type="ECO:0000313" key="3">
    <source>
        <dbReference type="Proteomes" id="UP000325081"/>
    </source>
</evidence>
<accession>A0A5A7PDK1</accession>
<keyword evidence="2" id="KW-0808">Transferase</keyword>
<feature type="domain" description="NAF" evidence="1">
    <location>
        <begin position="106"/>
        <end position="130"/>
    </location>
</feature>